<dbReference type="Pfam" id="PF00072">
    <property type="entry name" value="Response_reg"/>
    <property type="match status" value="1"/>
</dbReference>
<accession>A0A9N9E9Q2</accession>
<evidence type="ECO:0000313" key="4">
    <source>
        <dbReference type="EMBL" id="CAG8668834.1"/>
    </source>
</evidence>
<dbReference type="PANTHER" id="PTHR43719:SF28">
    <property type="entry name" value="PEROXIDE STRESS-ACTIVATED HISTIDINE KINASE MAK1-RELATED"/>
    <property type="match status" value="1"/>
</dbReference>
<dbReference type="InterPro" id="IPR050956">
    <property type="entry name" value="2C_system_His_kinase"/>
</dbReference>
<gene>
    <name evidence="4" type="ORF">RFULGI_LOCUS9140</name>
</gene>
<sequence>LSKPLLLLVASPTTGVSNIVNNCRALSISPLVKALIIDDNNITVKMLLKILTKEFGHLTSCTASGKEALNKLSLETFNIIFMDIDIPELFGIETTLAIHSTGSKVLKNNQQIPIIAYITNPWKDQYFKAGMNGWVEKPASQSTVRQELDRVMLLNKGLHAIS</sequence>
<feature type="non-terminal residue" evidence="4">
    <location>
        <position position="1"/>
    </location>
</feature>
<dbReference type="GO" id="GO:0000160">
    <property type="term" value="P:phosphorelay signal transduction system"/>
    <property type="evidence" value="ECO:0007669"/>
    <property type="project" value="InterPro"/>
</dbReference>
<dbReference type="PROSITE" id="PS50110">
    <property type="entry name" value="RESPONSE_REGULATORY"/>
    <property type="match status" value="1"/>
</dbReference>
<comment type="caution">
    <text evidence="4">The sequence shown here is derived from an EMBL/GenBank/DDBJ whole genome shotgun (WGS) entry which is preliminary data.</text>
</comment>
<dbReference type="CDD" id="cd17546">
    <property type="entry name" value="REC_hyHK_CKI1_RcsC-like"/>
    <property type="match status" value="1"/>
</dbReference>
<name>A0A9N9E9Q2_9GLOM</name>
<keyword evidence="1 2" id="KW-0597">Phosphoprotein</keyword>
<dbReference type="PANTHER" id="PTHR43719">
    <property type="entry name" value="TWO-COMPONENT HISTIDINE KINASE"/>
    <property type="match status" value="1"/>
</dbReference>
<dbReference type="SUPFAM" id="SSF52172">
    <property type="entry name" value="CheY-like"/>
    <property type="match status" value="1"/>
</dbReference>
<dbReference type="EMBL" id="CAJVPZ010015793">
    <property type="protein sequence ID" value="CAG8668834.1"/>
    <property type="molecule type" value="Genomic_DNA"/>
</dbReference>
<feature type="modified residue" description="4-aspartylphosphate" evidence="2">
    <location>
        <position position="83"/>
    </location>
</feature>
<dbReference type="InterPro" id="IPR001789">
    <property type="entry name" value="Sig_transdc_resp-reg_receiver"/>
</dbReference>
<evidence type="ECO:0000256" key="2">
    <source>
        <dbReference type="PROSITE-ProRule" id="PRU00169"/>
    </source>
</evidence>
<evidence type="ECO:0000256" key="1">
    <source>
        <dbReference type="ARBA" id="ARBA00022553"/>
    </source>
</evidence>
<dbReference type="SMART" id="SM00448">
    <property type="entry name" value="REC"/>
    <property type="match status" value="1"/>
</dbReference>
<evidence type="ECO:0000259" key="3">
    <source>
        <dbReference type="PROSITE" id="PS50110"/>
    </source>
</evidence>
<keyword evidence="5" id="KW-1185">Reference proteome</keyword>
<reference evidence="4" key="1">
    <citation type="submission" date="2021-06" db="EMBL/GenBank/DDBJ databases">
        <authorList>
            <person name="Kallberg Y."/>
            <person name="Tangrot J."/>
            <person name="Rosling A."/>
        </authorList>
    </citation>
    <scope>NUCLEOTIDE SEQUENCE</scope>
    <source>
        <strain evidence="4">IN212</strain>
    </source>
</reference>
<evidence type="ECO:0000313" key="5">
    <source>
        <dbReference type="Proteomes" id="UP000789396"/>
    </source>
</evidence>
<dbReference type="Proteomes" id="UP000789396">
    <property type="component" value="Unassembled WGS sequence"/>
</dbReference>
<dbReference type="AlphaFoldDB" id="A0A9N9E9Q2"/>
<protein>
    <submittedName>
        <fullName evidence="4">7520_t:CDS:1</fullName>
    </submittedName>
</protein>
<organism evidence="4 5">
    <name type="scientific">Racocetra fulgida</name>
    <dbReference type="NCBI Taxonomy" id="60492"/>
    <lineage>
        <taxon>Eukaryota</taxon>
        <taxon>Fungi</taxon>
        <taxon>Fungi incertae sedis</taxon>
        <taxon>Mucoromycota</taxon>
        <taxon>Glomeromycotina</taxon>
        <taxon>Glomeromycetes</taxon>
        <taxon>Diversisporales</taxon>
        <taxon>Gigasporaceae</taxon>
        <taxon>Racocetra</taxon>
    </lineage>
</organism>
<feature type="domain" description="Response regulatory" evidence="3">
    <location>
        <begin position="33"/>
        <end position="152"/>
    </location>
</feature>
<proteinExistence type="predicted"/>
<dbReference type="InterPro" id="IPR011006">
    <property type="entry name" value="CheY-like_superfamily"/>
</dbReference>
<dbReference type="OrthoDB" id="21225at2759"/>
<dbReference type="Gene3D" id="3.40.50.2300">
    <property type="match status" value="1"/>
</dbReference>